<dbReference type="AlphaFoldDB" id="A0A420TU07"/>
<reference evidence="1 2" key="1">
    <citation type="journal article" date="2018" name="Sci. Rep.">
        <title>Characterisation of pathogen-specific regions and novel effector candidates in Fusarium oxysporum f. sp. cepae.</title>
        <authorList>
            <person name="Armitage A.D."/>
            <person name="Taylor A."/>
            <person name="Sobczyk M.K."/>
            <person name="Baxter L."/>
            <person name="Greenfield B.P."/>
            <person name="Bates H.J."/>
            <person name="Wilson F."/>
            <person name="Jackson A.C."/>
            <person name="Ott S."/>
            <person name="Harrison R.J."/>
            <person name="Clarkson J.P."/>
        </authorList>
    </citation>
    <scope>NUCLEOTIDE SEQUENCE [LARGE SCALE GENOMIC DNA]</scope>
    <source>
        <strain evidence="1 2">Fp_A8</strain>
    </source>
</reference>
<organism evidence="1 2">
    <name type="scientific">Gibberella intermedia</name>
    <name type="common">Bulb rot disease fungus</name>
    <name type="synonym">Fusarium proliferatum</name>
    <dbReference type="NCBI Taxonomy" id="948311"/>
    <lineage>
        <taxon>Eukaryota</taxon>
        <taxon>Fungi</taxon>
        <taxon>Dikarya</taxon>
        <taxon>Ascomycota</taxon>
        <taxon>Pezizomycotina</taxon>
        <taxon>Sordariomycetes</taxon>
        <taxon>Hypocreomycetidae</taxon>
        <taxon>Hypocreales</taxon>
        <taxon>Nectriaceae</taxon>
        <taxon>Fusarium</taxon>
        <taxon>Fusarium fujikuroi species complex</taxon>
    </lineage>
</organism>
<protein>
    <submittedName>
        <fullName evidence="1">Uncharacterized protein</fullName>
    </submittedName>
</protein>
<comment type="caution">
    <text evidence="1">The sequence shown here is derived from an EMBL/GenBank/DDBJ whole genome shotgun (WGS) entry which is preliminary data.</text>
</comment>
<name>A0A420TU07_GIBIN</name>
<dbReference type="Proteomes" id="UP000283569">
    <property type="component" value="Unassembled WGS sequence"/>
</dbReference>
<sequence>MTPNSFESDEYQPLALLSQAVVIPPTSDPFSFFERAILKFRCLILPVTFAGIPHQDEQPWYFRHEYSVDLSSVGLDCFRLQACKPFEDTTIASRFFFSKPVDMSLQYFLLPLCLRQFSKSYPRRMYGLLLQRGLREGTEEYTRVGSWSEDNRYSSQLSPMISNTILKLGIGKDSTLSDRSLTENERVFDLKFDEYAAGHVDSKVLFPMKVVKSIVEHESNIKVLDEKAGVPASGDTEQEAIEMKEEEGPLVRDEEVACALLPHFTTAEWGTISLV</sequence>
<gene>
    <name evidence="1" type="ORF">BFJ72_g3660</name>
</gene>
<accession>A0A420TU07</accession>
<evidence type="ECO:0000313" key="1">
    <source>
        <dbReference type="EMBL" id="RKL45010.1"/>
    </source>
</evidence>
<evidence type="ECO:0000313" key="2">
    <source>
        <dbReference type="Proteomes" id="UP000283569"/>
    </source>
</evidence>
<proteinExistence type="predicted"/>
<dbReference type="EMBL" id="MRDB01000009">
    <property type="protein sequence ID" value="RKL45010.1"/>
    <property type="molecule type" value="Genomic_DNA"/>
</dbReference>